<dbReference type="PANTHER" id="PTHR48050:SF13">
    <property type="entry name" value="STEROL 3-BETA-GLUCOSYLTRANSFERASE UGT80A2"/>
    <property type="match status" value="1"/>
</dbReference>
<dbReference type="InterPro" id="IPR010610">
    <property type="entry name" value="EryCIII-like_C"/>
</dbReference>
<evidence type="ECO:0000313" key="3">
    <source>
        <dbReference type="Proteomes" id="UP001589810"/>
    </source>
</evidence>
<sequence>MSTVVIVAFGSRGDVAPFTGLGAHLRQAGHDVAVAACAPYKGLVEAAGLEYRWLPFDPEVGPQSEAGRRYVEDGGSTRKLAGMLGEVREIMAGLGPAVAEAAKGADILVNSVLGGIFGYHVAEAMGIPSFGAYVTPLEPTGDFPPIMVDLPSLGRRGNRALGRLTALGQRFYLRSINDLRRDLGLEPTTTRETLRHQREQRWPVLHGFSRHLLPRPKDWRPGLELTGFWWPHRDPDWQPSQELQAFLADGPPPVFAGFGSLGNGRGGAPGEIAVEALRKAKVRGVVSGFEAEGDDMFPIGDTPFEWLFPHMQAVVHHAGAGTTALGLRAGVPAVVVPGVVDQFLWANRLKALGLTPDAGKQKQLDPDRLAAAIRTVLDDPSYRDRTRRIGAAIAAEDGVKPVLELVDRLTR</sequence>
<dbReference type="EMBL" id="JBHLUD010000007">
    <property type="protein sequence ID" value="MFC0543845.1"/>
    <property type="molecule type" value="Genomic_DNA"/>
</dbReference>
<keyword evidence="3" id="KW-1185">Reference proteome</keyword>
<dbReference type="Pfam" id="PF06722">
    <property type="entry name" value="EryCIII-like_C"/>
    <property type="match status" value="1"/>
</dbReference>
<name>A0ABV6MU88_9PSEU</name>
<proteinExistence type="predicted"/>
<reference evidence="2 3" key="1">
    <citation type="submission" date="2024-09" db="EMBL/GenBank/DDBJ databases">
        <authorList>
            <person name="Sun Q."/>
            <person name="Mori K."/>
        </authorList>
    </citation>
    <scope>NUCLEOTIDE SEQUENCE [LARGE SCALE GENOMIC DNA]</scope>
    <source>
        <strain evidence="2 3">TBRC 1432</strain>
    </source>
</reference>
<evidence type="ECO:0000313" key="2">
    <source>
        <dbReference type="EMBL" id="MFC0543845.1"/>
    </source>
</evidence>
<dbReference type="InterPro" id="IPR002213">
    <property type="entry name" value="UDP_glucos_trans"/>
</dbReference>
<feature type="domain" description="Erythromycin biosynthesis protein CIII-like C-terminal" evidence="1">
    <location>
        <begin position="302"/>
        <end position="396"/>
    </location>
</feature>
<dbReference type="Proteomes" id="UP001589810">
    <property type="component" value="Unassembled WGS sequence"/>
</dbReference>
<organism evidence="2 3">
    <name type="scientific">Kutzneria chonburiensis</name>
    <dbReference type="NCBI Taxonomy" id="1483604"/>
    <lineage>
        <taxon>Bacteria</taxon>
        <taxon>Bacillati</taxon>
        <taxon>Actinomycetota</taxon>
        <taxon>Actinomycetes</taxon>
        <taxon>Pseudonocardiales</taxon>
        <taxon>Pseudonocardiaceae</taxon>
        <taxon>Kutzneria</taxon>
    </lineage>
</organism>
<protein>
    <submittedName>
        <fullName evidence="2">Glycosyltransferase</fullName>
    </submittedName>
</protein>
<accession>A0ABV6MU88</accession>
<comment type="caution">
    <text evidence="2">The sequence shown here is derived from an EMBL/GenBank/DDBJ whole genome shotgun (WGS) entry which is preliminary data.</text>
</comment>
<dbReference type="SUPFAM" id="SSF53756">
    <property type="entry name" value="UDP-Glycosyltransferase/glycogen phosphorylase"/>
    <property type="match status" value="1"/>
</dbReference>
<dbReference type="InterPro" id="IPR050426">
    <property type="entry name" value="Glycosyltransferase_28"/>
</dbReference>
<dbReference type="PANTHER" id="PTHR48050">
    <property type="entry name" value="STEROL 3-BETA-GLUCOSYLTRANSFERASE"/>
    <property type="match status" value="1"/>
</dbReference>
<gene>
    <name evidence="2" type="ORF">ACFFH7_20245</name>
</gene>
<dbReference type="RefSeq" id="WP_379794167.1">
    <property type="nucleotide sequence ID" value="NZ_JBHLUD010000007.1"/>
</dbReference>
<dbReference type="Gene3D" id="3.40.50.2000">
    <property type="entry name" value="Glycogen Phosphorylase B"/>
    <property type="match status" value="2"/>
</dbReference>
<evidence type="ECO:0000259" key="1">
    <source>
        <dbReference type="Pfam" id="PF06722"/>
    </source>
</evidence>
<dbReference type="CDD" id="cd03784">
    <property type="entry name" value="GT1_Gtf-like"/>
    <property type="match status" value="1"/>
</dbReference>